<feature type="compositionally biased region" description="Pro residues" evidence="3">
    <location>
        <begin position="1"/>
        <end position="15"/>
    </location>
</feature>
<dbReference type="SMART" id="SM00456">
    <property type="entry name" value="WW"/>
    <property type="match status" value="1"/>
</dbReference>
<comment type="subcellular location">
    <subcellularLocation>
        <location evidence="2">Cell projection</location>
        <location evidence="2">Rhabdomere membrane</location>
        <topology evidence="2">Multi-pass membrane protein</topology>
    </subcellularLocation>
</comment>
<dbReference type="PROSITE" id="PS50020">
    <property type="entry name" value="WW_DOMAIN_2"/>
    <property type="match status" value="1"/>
</dbReference>
<gene>
    <name evidence="5" type="ORF">EPUL_005458</name>
</gene>
<dbReference type="Proteomes" id="UP000237438">
    <property type="component" value="Unassembled WGS sequence"/>
</dbReference>
<accession>A0A2S4PJU4</accession>
<comment type="caution">
    <text evidence="5">The sequence shown here is derived from an EMBL/GenBank/DDBJ whole genome shotgun (WGS) entry which is preliminary data.</text>
</comment>
<evidence type="ECO:0000313" key="6">
    <source>
        <dbReference type="Proteomes" id="UP000237438"/>
    </source>
</evidence>
<dbReference type="PRINTS" id="PR00239">
    <property type="entry name" value="RHODOPSNTAIL"/>
</dbReference>
<dbReference type="SUPFAM" id="SSF51045">
    <property type="entry name" value="WW domain"/>
    <property type="match status" value="1"/>
</dbReference>
<feature type="domain" description="WW" evidence="4">
    <location>
        <begin position="17"/>
        <end position="51"/>
    </location>
</feature>
<dbReference type="EMBL" id="PEDP01003162">
    <property type="protein sequence ID" value="POS82316.1"/>
    <property type="molecule type" value="Genomic_DNA"/>
</dbReference>
<dbReference type="InterPro" id="IPR001202">
    <property type="entry name" value="WW_dom"/>
</dbReference>
<dbReference type="OrthoDB" id="2530521at2759"/>
<evidence type="ECO:0000256" key="2">
    <source>
        <dbReference type="ARBA" id="ARBA00043946"/>
    </source>
</evidence>
<feature type="compositionally biased region" description="Pro residues" evidence="3">
    <location>
        <begin position="183"/>
        <end position="209"/>
    </location>
</feature>
<protein>
    <recommendedName>
        <fullName evidence="1">Rhodopsin</fullName>
    </recommendedName>
</protein>
<dbReference type="AlphaFoldDB" id="A0A2S4PJU4"/>
<sequence length="209" mass="23070">MSDNFAPPPGPPPTASPQVPEGYKAQWNEQYKEWFYVNIYTKKSQWEKPKEPAYPNTETSPPGPPPGYTSDKKEQQSDEQSMFPKFDCRRNHCIDAGTAKDPSLDGTRASVDSAPGYAQQQLPPREQKGKQGFLGKLLGKANSGSVNAGQMNGPPQYGGYPQQSYPPQNYPTQGYPQQGYPPQGYPPQGYPPQGYPPQGYPPQGYPPQD</sequence>
<feature type="compositionally biased region" description="Low complexity" evidence="3">
    <location>
        <begin position="130"/>
        <end position="140"/>
    </location>
</feature>
<feature type="compositionally biased region" description="Low complexity" evidence="3">
    <location>
        <begin position="149"/>
        <end position="182"/>
    </location>
</feature>
<dbReference type="InterPro" id="IPR036020">
    <property type="entry name" value="WW_dom_sf"/>
</dbReference>
<dbReference type="CDD" id="cd00201">
    <property type="entry name" value="WW"/>
    <property type="match status" value="1"/>
</dbReference>
<feature type="non-terminal residue" evidence="5">
    <location>
        <position position="209"/>
    </location>
</feature>
<proteinExistence type="predicted"/>
<evidence type="ECO:0000256" key="3">
    <source>
        <dbReference type="SAM" id="MobiDB-lite"/>
    </source>
</evidence>
<dbReference type="Pfam" id="PF00397">
    <property type="entry name" value="WW"/>
    <property type="match status" value="1"/>
</dbReference>
<organism evidence="5 6">
    <name type="scientific">Erysiphe pulchra</name>
    <dbReference type="NCBI Taxonomy" id="225359"/>
    <lineage>
        <taxon>Eukaryota</taxon>
        <taxon>Fungi</taxon>
        <taxon>Dikarya</taxon>
        <taxon>Ascomycota</taxon>
        <taxon>Pezizomycotina</taxon>
        <taxon>Leotiomycetes</taxon>
        <taxon>Erysiphales</taxon>
        <taxon>Erysiphaceae</taxon>
        <taxon>Erysiphe</taxon>
    </lineage>
</organism>
<evidence type="ECO:0000256" key="1">
    <source>
        <dbReference type="ARBA" id="ARBA00013487"/>
    </source>
</evidence>
<feature type="region of interest" description="Disordered" evidence="3">
    <location>
        <begin position="46"/>
        <end position="209"/>
    </location>
</feature>
<evidence type="ECO:0000313" key="5">
    <source>
        <dbReference type="EMBL" id="POS82316.1"/>
    </source>
</evidence>
<keyword evidence="6" id="KW-1185">Reference proteome</keyword>
<reference evidence="5 6" key="1">
    <citation type="submission" date="2017-10" db="EMBL/GenBank/DDBJ databases">
        <title>Development of genomic resources for the powdery mildew, Erysiphe pulchra.</title>
        <authorList>
            <person name="Wadl P.A."/>
            <person name="Mack B.M."/>
            <person name="Moore G."/>
            <person name="Beltz S.B."/>
        </authorList>
    </citation>
    <scope>NUCLEOTIDE SEQUENCE [LARGE SCALE GENOMIC DNA]</scope>
    <source>
        <strain evidence="5">Cflorida</strain>
    </source>
</reference>
<dbReference type="STRING" id="225359.A0A2S4PJU4"/>
<dbReference type="Pfam" id="PF02162">
    <property type="entry name" value="XYPPX"/>
    <property type="match status" value="1"/>
</dbReference>
<evidence type="ECO:0000259" key="4">
    <source>
        <dbReference type="PROSITE" id="PS50020"/>
    </source>
</evidence>
<dbReference type="InterPro" id="IPR006031">
    <property type="entry name" value="XYPPX"/>
</dbReference>
<name>A0A2S4PJU4_9PEZI</name>
<feature type="region of interest" description="Disordered" evidence="3">
    <location>
        <begin position="1"/>
        <end position="24"/>
    </location>
</feature>